<reference evidence="3" key="1">
    <citation type="submission" date="2016-10" db="EMBL/GenBank/DDBJ databases">
        <authorList>
            <person name="Varghese N."/>
            <person name="Submissions S."/>
        </authorList>
    </citation>
    <scope>NUCLEOTIDE SEQUENCE [LARGE SCALE GENOMIC DNA]</scope>
    <source>
        <strain evidence="3">DSM 45413</strain>
    </source>
</reference>
<evidence type="ECO:0000313" key="3">
    <source>
        <dbReference type="Proteomes" id="UP000198960"/>
    </source>
</evidence>
<dbReference type="PANTHER" id="PTHR46211:SF14">
    <property type="entry name" value="GLYCEROPHOSPHODIESTER PHOSPHODIESTERASE"/>
    <property type="match status" value="1"/>
</dbReference>
<protein>
    <submittedName>
        <fullName evidence="2">Glycerophosphoryl diester phosphodiesterase family protein</fullName>
    </submittedName>
</protein>
<evidence type="ECO:0000313" key="2">
    <source>
        <dbReference type="EMBL" id="SEO71885.1"/>
    </source>
</evidence>
<organism evidence="2 3">
    <name type="scientific">Trujillonella endophytica</name>
    <dbReference type="NCBI Taxonomy" id="673521"/>
    <lineage>
        <taxon>Bacteria</taxon>
        <taxon>Bacillati</taxon>
        <taxon>Actinomycetota</taxon>
        <taxon>Actinomycetes</taxon>
        <taxon>Geodermatophilales</taxon>
        <taxon>Geodermatophilaceae</taxon>
        <taxon>Trujillonella</taxon>
    </lineage>
</organism>
<dbReference type="EMBL" id="FOEE01000003">
    <property type="protein sequence ID" value="SEO71885.1"/>
    <property type="molecule type" value="Genomic_DNA"/>
</dbReference>
<keyword evidence="3" id="KW-1185">Reference proteome</keyword>
<dbReference type="InterPro" id="IPR017946">
    <property type="entry name" value="PLC-like_Pdiesterase_TIM-brl"/>
</dbReference>
<dbReference type="RefSeq" id="WP_139220419.1">
    <property type="nucleotide sequence ID" value="NZ_FOEE01000003.1"/>
</dbReference>
<evidence type="ECO:0000259" key="1">
    <source>
        <dbReference type="PROSITE" id="PS51704"/>
    </source>
</evidence>
<dbReference type="AlphaFoldDB" id="A0A1H8RZU2"/>
<dbReference type="SUPFAM" id="SSF51695">
    <property type="entry name" value="PLC-like phosphodiesterases"/>
    <property type="match status" value="1"/>
</dbReference>
<sequence>MSRGRTGPAGPATPADLSLVSAHRGGAGRDVARENTLEALRDAARFPCEYVEFDVQRCADGVYVVHHDRHVRSGDRRVPISSLTFGEFTRHAGSYLLLDDALNELRGRKKAHLDCKLVYDTGHGGALPAGSDVLLVRHVVHRMGAENVVVTGLSDAAVRAVRAWSREHCPELRVGLSLSRDVGVRGLVKLVTGRLDEVLPGRRLRASDANLAVCKRTQARLWGARWARRYGLPLLVWTVDDPDQLRAWLRDERAWMVTTNFPLRAVELRRELAATGA</sequence>
<dbReference type="CDD" id="cd08556">
    <property type="entry name" value="GDPD"/>
    <property type="match status" value="1"/>
</dbReference>
<dbReference type="STRING" id="673521.SAMN05660991_01450"/>
<dbReference type="OrthoDB" id="9758957at2"/>
<dbReference type="PANTHER" id="PTHR46211">
    <property type="entry name" value="GLYCEROPHOSPHORYL DIESTER PHOSPHODIESTERASE"/>
    <property type="match status" value="1"/>
</dbReference>
<dbReference type="InterPro" id="IPR030395">
    <property type="entry name" value="GP_PDE_dom"/>
</dbReference>
<proteinExistence type="predicted"/>
<dbReference type="GO" id="GO:0006629">
    <property type="term" value="P:lipid metabolic process"/>
    <property type="evidence" value="ECO:0007669"/>
    <property type="project" value="InterPro"/>
</dbReference>
<dbReference type="Proteomes" id="UP000198960">
    <property type="component" value="Unassembled WGS sequence"/>
</dbReference>
<dbReference type="GO" id="GO:0008081">
    <property type="term" value="F:phosphoric diester hydrolase activity"/>
    <property type="evidence" value="ECO:0007669"/>
    <property type="project" value="InterPro"/>
</dbReference>
<dbReference type="Gene3D" id="3.20.20.190">
    <property type="entry name" value="Phosphatidylinositol (PI) phosphodiesterase"/>
    <property type="match status" value="1"/>
</dbReference>
<accession>A0A1H8RZU2</accession>
<gene>
    <name evidence="2" type="ORF">SAMN05660991_01450</name>
</gene>
<dbReference type="Pfam" id="PF03009">
    <property type="entry name" value="GDPD"/>
    <property type="match status" value="1"/>
</dbReference>
<dbReference type="PROSITE" id="PS51704">
    <property type="entry name" value="GP_PDE"/>
    <property type="match status" value="1"/>
</dbReference>
<feature type="domain" description="GP-PDE" evidence="1">
    <location>
        <begin position="18"/>
        <end position="269"/>
    </location>
</feature>
<name>A0A1H8RZU2_9ACTN</name>